<dbReference type="EMBL" id="BPLF01000001">
    <property type="protein sequence ID" value="GIX62139.1"/>
    <property type="molecule type" value="Genomic_DNA"/>
</dbReference>
<keyword evidence="5" id="KW-0479">Metal-binding</keyword>
<dbReference type="InterPro" id="IPR028202">
    <property type="entry name" value="Reductase_C"/>
</dbReference>
<evidence type="ECO:0000313" key="13">
    <source>
        <dbReference type="Proteomes" id="UP001497744"/>
    </source>
</evidence>
<keyword evidence="9" id="KW-0411">Iron-sulfur</keyword>
<dbReference type="InterPro" id="IPR001763">
    <property type="entry name" value="Rhodanese-like_dom"/>
</dbReference>
<dbReference type="InterPro" id="IPR050446">
    <property type="entry name" value="FAD-oxidoreductase/Apoptosis"/>
</dbReference>
<evidence type="ECO:0000256" key="4">
    <source>
        <dbReference type="ARBA" id="ARBA00022714"/>
    </source>
</evidence>
<evidence type="ECO:0000313" key="12">
    <source>
        <dbReference type="EMBL" id="GIX62139.1"/>
    </source>
</evidence>
<protein>
    <submittedName>
        <fullName evidence="12">Ferrodoxin reductase-like protein</fullName>
    </submittedName>
</protein>
<dbReference type="CDD" id="cd03478">
    <property type="entry name" value="Rieske_AIFL_N"/>
    <property type="match status" value="1"/>
</dbReference>
<evidence type="ECO:0000259" key="10">
    <source>
        <dbReference type="PROSITE" id="PS50206"/>
    </source>
</evidence>
<dbReference type="Pfam" id="PF00355">
    <property type="entry name" value="Rieske"/>
    <property type="match status" value="1"/>
</dbReference>
<keyword evidence="6" id="KW-0274">FAD</keyword>
<dbReference type="PRINTS" id="PR00411">
    <property type="entry name" value="PNDRDTASEI"/>
</dbReference>
<dbReference type="Gene3D" id="3.30.390.30">
    <property type="match status" value="1"/>
</dbReference>
<name>A0AAV4LQB9_BABCB</name>
<dbReference type="GeneID" id="94193620"/>
<dbReference type="PANTHER" id="PTHR43557:SF2">
    <property type="entry name" value="RIESKE DOMAIN-CONTAINING PROTEIN-RELATED"/>
    <property type="match status" value="1"/>
</dbReference>
<evidence type="ECO:0000256" key="7">
    <source>
        <dbReference type="ARBA" id="ARBA00023002"/>
    </source>
</evidence>
<evidence type="ECO:0000256" key="2">
    <source>
        <dbReference type="ARBA" id="ARBA00006442"/>
    </source>
</evidence>
<evidence type="ECO:0000256" key="1">
    <source>
        <dbReference type="ARBA" id="ARBA00001974"/>
    </source>
</evidence>
<keyword evidence="13" id="KW-1185">Reference proteome</keyword>
<dbReference type="RefSeq" id="XP_067714208.1">
    <property type="nucleotide sequence ID" value="XM_067858107.1"/>
</dbReference>
<dbReference type="GO" id="GO:0051537">
    <property type="term" value="F:2 iron, 2 sulfur cluster binding"/>
    <property type="evidence" value="ECO:0007669"/>
    <property type="project" value="UniProtKB-KW"/>
</dbReference>
<dbReference type="PROSITE" id="PS50206">
    <property type="entry name" value="RHODANESE_3"/>
    <property type="match status" value="1"/>
</dbReference>
<dbReference type="PRINTS" id="PR00368">
    <property type="entry name" value="FADPNR"/>
</dbReference>
<feature type="domain" description="Rhodanese" evidence="10">
    <location>
        <begin position="183"/>
        <end position="238"/>
    </location>
</feature>
<dbReference type="Pfam" id="PF07992">
    <property type="entry name" value="Pyr_redox_2"/>
    <property type="match status" value="1"/>
</dbReference>
<dbReference type="AlphaFoldDB" id="A0AAV4LQB9"/>
<dbReference type="Gene3D" id="2.102.10.10">
    <property type="entry name" value="Rieske [2Fe-2S] iron-sulphur domain"/>
    <property type="match status" value="1"/>
</dbReference>
<dbReference type="SUPFAM" id="SSF51905">
    <property type="entry name" value="FAD/NAD(P)-binding domain"/>
    <property type="match status" value="1"/>
</dbReference>
<evidence type="ECO:0000259" key="11">
    <source>
        <dbReference type="PROSITE" id="PS51296"/>
    </source>
</evidence>
<evidence type="ECO:0000256" key="9">
    <source>
        <dbReference type="ARBA" id="ARBA00023014"/>
    </source>
</evidence>
<dbReference type="InterPro" id="IPR017941">
    <property type="entry name" value="Rieske_2Fe-2S"/>
</dbReference>
<dbReference type="Gene3D" id="3.50.50.60">
    <property type="entry name" value="FAD/NAD(P)-binding domain"/>
    <property type="match status" value="2"/>
</dbReference>
<evidence type="ECO:0000256" key="8">
    <source>
        <dbReference type="ARBA" id="ARBA00023004"/>
    </source>
</evidence>
<evidence type="ECO:0000256" key="5">
    <source>
        <dbReference type="ARBA" id="ARBA00022723"/>
    </source>
</evidence>
<organism evidence="12 13">
    <name type="scientific">Babesia caballi</name>
    <dbReference type="NCBI Taxonomy" id="5871"/>
    <lineage>
        <taxon>Eukaryota</taxon>
        <taxon>Sar</taxon>
        <taxon>Alveolata</taxon>
        <taxon>Apicomplexa</taxon>
        <taxon>Aconoidasida</taxon>
        <taxon>Piroplasmida</taxon>
        <taxon>Babesiidae</taxon>
        <taxon>Babesia</taxon>
    </lineage>
</organism>
<keyword evidence="4" id="KW-0001">2Fe-2S</keyword>
<accession>A0AAV4LQB9</accession>
<dbReference type="InterPro" id="IPR036188">
    <property type="entry name" value="FAD/NAD-bd_sf"/>
</dbReference>
<dbReference type="InterPro" id="IPR016156">
    <property type="entry name" value="FAD/NAD-linked_Rdtase_dimer_sf"/>
</dbReference>
<evidence type="ECO:0000256" key="3">
    <source>
        <dbReference type="ARBA" id="ARBA00022630"/>
    </source>
</evidence>
<dbReference type="Pfam" id="PF14759">
    <property type="entry name" value="Reductase_C"/>
    <property type="match status" value="1"/>
</dbReference>
<keyword evidence="8" id="KW-0408">Iron</keyword>
<dbReference type="Proteomes" id="UP001497744">
    <property type="component" value="Unassembled WGS sequence"/>
</dbReference>
<dbReference type="PROSITE" id="PS51296">
    <property type="entry name" value="RIESKE"/>
    <property type="match status" value="1"/>
</dbReference>
<comment type="caution">
    <text evidence="12">The sequence shown here is derived from an EMBL/GenBank/DDBJ whole genome shotgun (WGS) entry which is preliminary data.</text>
</comment>
<dbReference type="GO" id="GO:0016651">
    <property type="term" value="F:oxidoreductase activity, acting on NAD(P)H"/>
    <property type="evidence" value="ECO:0007669"/>
    <property type="project" value="TreeGrafter"/>
</dbReference>
<dbReference type="GO" id="GO:0005737">
    <property type="term" value="C:cytoplasm"/>
    <property type="evidence" value="ECO:0007669"/>
    <property type="project" value="TreeGrafter"/>
</dbReference>
<dbReference type="GO" id="GO:0046872">
    <property type="term" value="F:metal ion binding"/>
    <property type="evidence" value="ECO:0007669"/>
    <property type="project" value="UniProtKB-KW"/>
</dbReference>
<feature type="domain" description="Rieske" evidence="11">
    <location>
        <begin position="73"/>
        <end position="170"/>
    </location>
</feature>
<dbReference type="InterPro" id="IPR023753">
    <property type="entry name" value="FAD/NAD-binding_dom"/>
</dbReference>
<evidence type="ECO:0000256" key="6">
    <source>
        <dbReference type="ARBA" id="ARBA00022827"/>
    </source>
</evidence>
<gene>
    <name evidence="12" type="ORF">BcabD6B2_15740</name>
</gene>
<comment type="similarity">
    <text evidence="2">Belongs to the FAD-dependent oxidoreductase family.</text>
</comment>
<sequence length="609" mass="66261">MHGASRRLLRLLRRPATAMQRRDFSTCYCDAPFVQTTSASRLFACASSALAIGGLAYFTHRRGRSSCSQLERVRLGSVSDFKDGEMREVHIHGGRDLVLVTKSKGQFHCTGAKCPHFAASLADGGCTEDTVICPWHNAKFDIRTGECVNGPCFDAIPSFKVEVEGDSVYAYVPPTPIADSVPMQRKGSGAKDDRVFVICGGGAAAHAAAETLRLEGFTGRIVIYGDETFLPYYRPHLTKRIENKRYDQVAEEQALRPLAWYRVNQVEYHGGRRVTEVNHQDNSIKLEDGTTVKYDKVLVATGSVAGKLPMTRDKGPLANHFTLRTVEDFKKLVPLIKPNSRVVLVGANFIGCEMASSLQQTGAHITVVTDMATPMCNIIGERGGAAILKLLQGSGVKVMTSERVQSYTIKGDRVTQVVTASGPVDADIVIEGVGARVHVDTLKCAQVNRDGTVSVDAGMRCKGCPDNVFAAGDIVTYPYHVDGSNISVKHWNVAQQHGRVAAKNMLGGNATMDQVPFFWSNFFRKGFRFAGVADGVEEVVYEGDVDNHKFVAYYIRGAKVIAMLTMGMDKVGAHMAEALDKGCAPSYSALKLGAANSETMLQCLQKKML</sequence>
<keyword evidence="3" id="KW-0285">Flavoprotein</keyword>
<dbReference type="SUPFAM" id="SSF50022">
    <property type="entry name" value="ISP domain"/>
    <property type="match status" value="1"/>
</dbReference>
<dbReference type="InterPro" id="IPR036922">
    <property type="entry name" value="Rieske_2Fe-2S_sf"/>
</dbReference>
<dbReference type="PANTHER" id="PTHR43557">
    <property type="entry name" value="APOPTOSIS-INDUCING FACTOR 1"/>
    <property type="match status" value="1"/>
</dbReference>
<proteinExistence type="inferred from homology"/>
<comment type="cofactor">
    <cofactor evidence="1">
        <name>FAD</name>
        <dbReference type="ChEBI" id="CHEBI:57692"/>
    </cofactor>
</comment>
<dbReference type="SUPFAM" id="SSF55424">
    <property type="entry name" value="FAD/NAD-linked reductases, dimerisation (C-terminal) domain"/>
    <property type="match status" value="1"/>
</dbReference>
<keyword evidence="7" id="KW-0560">Oxidoreductase</keyword>
<reference evidence="12 13" key="1">
    <citation type="submission" date="2021-06" db="EMBL/GenBank/DDBJ databases">
        <title>Genome sequence of Babesia caballi.</title>
        <authorList>
            <person name="Yamagishi J."/>
            <person name="Kidaka T."/>
            <person name="Ochi A."/>
        </authorList>
    </citation>
    <scope>NUCLEOTIDE SEQUENCE [LARGE SCALE GENOMIC DNA]</scope>
    <source>
        <strain evidence="12">USDA-D6B2</strain>
    </source>
</reference>